<protein>
    <recommendedName>
        <fullName evidence="1">NYN domain-containing protein</fullName>
    </recommendedName>
</protein>
<dbReference type="InterPro" id="IPR024768">
    <property type="entry name" value="Marf1"/>
</dbReference>
<proteinExistence type="predicted"/>
<keyword evidence="3" id="KW-1185">Reference proteome</keyword>
<dbReference type="PANTHER" id="PTHR14379">
    <property type="entry name" value="LIMKAIN B LKAP"/>
    <property type="match status" value="1"/>
</dbReference>
<dbReference type="Proteomes" id="UP001632038">
    <property type="component" value="Unassembled WGS sequence"/>
</dbReference>
<evidence type="ECO:0000313" key="3">
    <source>
        <dbReference type="Proteomes" id="UP001632038"/>
    </source>
</evidence>
<evidence type="ECO:0000313" key="2">
    <source>
        <dbReference type="EMBL" id="KAL3652055.1"/>
    </source>
</evidence>
<dbReference type="EMBL" id="JAVIJP010000005">
    <property type="protein sequence ID" value="KAL3652055.1"/>
    <property type="molecule type" value="Genomic_DNA"/>
</dbReference>
<name>A0ABD3ECE3_9LAMI</name>
<feature type="domain" description="NYN" evidence="1">
    <location>
        <begin position="13"/>
        <end position="151"/>
    </location>
</feature>
<dbReference type="CDD" id="cd10910">
    <property type="entry name" value="PIN_limkain_b1_N_like"/>
    <property type="match status" value="1"/>
</dbReference>
<sequence>MSLRGKAQFCSAKISVWWDLENCHVPMGCDPDNIAQNIRSALAKLNYCGPITFSACGDCTRIPDDVHSAPFYTGIDLKHVPDGFNYASNKILVDMLLWSVNNPAPANYLLISEEMNFPYALHQLRIRGYNILLAHPQPIKASSGLVDAATYLWNWTSLVYGGLPENYISDAIQTSRIAESTTKSPKSSNNTI</sequence>
<evidence type="ECO:0000259" key="1">
    <source>
        <dbReference type="Pfam" id="PF01936"/>
    </source>
</evidence>
<gene>
    <name evidence="2" type="ORF">CASFOL_001736</name>
</gene>
<dbReference type="Pfam" id="PF01936">
    <property type="entry name" value="NYN"/>
    <property type="match status" value="1"/>
</dbReference>
<dbReference type="AlphaFoldDB" id="A0ABD3ECE3"/>
<accession>A0ABD3ECE3</accession>
<dbReference type="InterPro" id="IPR021139">
    <property type="entry name" value="NYN"/>
</dbReference>
<reference evidence="3" key="1">
    <citation type="journal article" date="2024" name="IScience">
        <title>Strigolactones Initiate the Formation of Haustorium-like Structures in Castilleja.</title>
        <authorList>
            <person name="Buerger M."/>
            <person name="Peterson D."/>
            <person name="Chory J."/>
        </authorList>
    </citation>
    <scope>NUCLEOTIDE SEQUENCE [LARGE SCALE GENOMIC DNA]</scope>
</reference>
<organism evidence="2 3">
    <name type="scientific">Castilleja foliolosa</name>
    <dbReference type="NCBI Taxonomy" id="1961234"/>
    <lineage>
        <taxon>Eukaryota</taxon>
        <taxon>Viridiplantae</taxon>
        <taxon>Streptophyta</taxon>
        <taxon>Embryophyta</taxon>
        <taxon>Tracheophyta</taxon>
        <taxon>Spermatophyta</taxon>
        <taxon>Magnoliopsida</taxon>
        <taxon>eudicotyledons</taxon>
        <taxon>Gunneridae</taxon>
        <taxon>Pentapetalae</taxon>
        <taxon>asterids</taxon>
        <taxon>lamiids</taxon>
        <taxon>Lamiales</taxon>
        <taxon>Orobanchaceae</taxon>
        <taxon>Pedicularideae</taxon>
        <taxon>Castillejinae</taxon>
        <taxon>Castilleja</taxon>
    </lineage>
</organism>
<dbReference type="PANTHER" id="PTHR14379:SF7">
    <property type="entry name" value="ENDONUCLEASE OR GLYCOSYL HYDROLASE-RELATED"/>
    <property type="match status" value="1"/>
</dbReference>
<comment type="caution">
    <text evidence="2">The sequence shown here is derived from an EMBL/GenBank/DDBJ whole genome shotgun (WGS) entry which is preliminary data.</text>
</comment>